<comment type="caution">
    <text evidence="5">The sequence shown here is derived from an EMBL/GenBank/DDBJ whole genome shotgun (WGS) entry which is preliminary data.</text>
</comment>
<evidence type="ECO:0000256" key="1">
    <source>
        <dbReference type="ARBA" id="ARBA00022679"/>
    </source>
</evidence>
<sequence length="186" mass="21309">MLNHKGTQTIKTERLLLREIKESDYRDIYEYAKKEKVAKYVSWNAHTSINDSKAVCKMWAAQYENGDKYHWAIVYNGKMIGSIEVVKLVDDIAYLGWTLDSAYWNNGIMTEAAAAVRDFLFEEIGVRALYACYITENIGSGRVMQKIGMNSCTPEEYYIPLGIKDLKTEADGMPLSFYSLKKEVKV</sequence>
<organism evidence="5 6">
    <name type="scientific">Candidatus Eubacterium faecipullorum</name>
    <dbReference type="NCBI Taxonomy" id="2838571"/>
    <lineage>
        <taxon>Bacteria</taxon>
        <taxon>Bacillati</taxon>
        <taxon>Bacillota</taxon>
        <taxon>Clostridia</taxon>
        <taxon>Eubacteriales</taxon>
        <taxon>Eubacteriaceae</taxon>
        <taxon>Eubacterium</taxon>
    </lineage>
</organism>
<dbReference type="PANTHER" id="PTHR43792:SF8">
    <property type="entry name" value="[RIBOSOMAL PROTEIN US5]-ALANINE N-ACETYLTRANSFERASE"/>
    <property type="match status" value="1"/>
</dbReference>
<evidence type="ECO:0000313" key="5">
    <source>
        <dbReference type="EMBL" id="HIW86387.1"/>
    </source>
</evidence>
<protein>
    <submittedName>
        <fullName evidence="5">GNAT family N-acetyltransferase</fullName>
    </submittedName>
</protein>
<dbReference type="InterPro" id="IPR016181">
    <property type="entry name" value="Acyl_CoA_acyltransferase"/>
</dbReference>
<feature type="domain" description="N-acetyltransferase" evidence="4">
    <location>
        <begin position="15"/>
        <end position="185"/>
    </location>
</feature>
<dbReference type="GO" id="GO:0016747">
    <property type="term" value="F:acyltransferase activity, transferring groups other than amino-acyl groups"/>
    <property type="evidence" value="ECO:0007669"/>
    <property type="project" value="InterPro"/>
</dbReference>
<proteinExistence type="inferred from homology"/>
<keyword evidence="1" id="KW-0808">Transferase</keyword>
<evidence type="ECO:0000259" key="4">
    <source>
        <dbReference type="PROSITE" id="PS51186"/>
    </source>
</evidence>
<accession>A0A9D1RF07</accession>
<dbReference type="Gene3D" id="3.40.630.30">
    <property type="match status" value="1"/>
</dbReference>
<reference evidence="5" key="2">
    <citation type="submission" date="2021-04" db="EMBL/GenBank/DDBJ databases">
        <authorList>
            <person name="Gilroy R."/>
        </authorList>
    </citation>
    <scope>NUCLEOTIDE SEQUENCE</scope>
    <source>
        <strain evidence="5">421</strain>
    </source>
</reference>
<dbReference type="SUPFAM" id="SSF55729">
    <property type="entry name" value="Acyl-CoA N-acyltransferases (Nat)"/>
    <property type="match status" value="1"/>
</dbReference>
<dbReference type="InterPro" id="IPR000182">
    <property type="entry name" value="GNAT_dom"/>
</dbReference>
<evidence type="ECO:0000256" key="2">
    <source>
        <dbReference type="ARBA" id="ARBA00023315"/>
    </source>
</evidence>
<dbReference type="AlphaFoldDB" id="A0A9D1RF07"/>
<reference evidence="5" key="1">
    <citation type="journal article" date="2021" name="PeerJ">
        <title>Extensive microbial diversity within the chicken gut microbiome revealed by metagenomics and culture.</title>
        <authorList>
            <person name="Gilroy R."/>
            <person name="Ravi A."/>
            <person name="Getino M."/>
            <person name="Pursley I."/>
            <person name="Horton D.L."/>
            <person name="Alikhan N.F."/>
            <person name="Baker D."/>
            <person name="Gharbi K."/>
            <person name="Hall N."/>
            <person name="Watson M."/>
            <person name="Adriaenssens E.M."/>
            <person name="Foster-Nyarko E."/>
            <person name="Jarju S."/>
            <person name="Secka A."/>
            <person name="Antonio M."/>
            <person name="Oren A."/>
            <person name="Chaudhuri R.R."/>
            <person name="La Ragione R."/>
            <person name="Hildebrand F."/>
            <person name="Pallen M.J."/>
        </authorList>
    </citation>
    <scope>NUCLEOTIDE SEQUENCE</scope>
    <source>
        <strain evidence="5">421</strain>
    </source>
</reference>
<comment type="similarity">
    <text evidence="3">Belongs to the acetyltransferase family. RimJ subfamily.</text>
</comment>
<dbReference type="EMBL" id="DXGE01000034">
    <property type="protein sequence ID" value="HIW86387.1"/>
    <property type="molecule type" value="Genomic_DNA"/>
</dbReference>
<dbReference type="InterPro" id="IPR051531">
    <property type="entry name" value="N-acetyltransferase"/>
</dbReference>
<dbReference type="PANTHER" id="PTHR43792">
    <property type="entry name" value="GNAT FAMILY, PUTATIVE (AFU_ORTHOLOGUE AFUA_3G00765)-RELATED-RELATED"/>
    <property type="match status" value="1"/>
</dbReference>
<keyword evidence="2" id="KW-0012">Acyltransferase</keyword>
<dbReference type="PROSITE" id="PS51186">
    <property type="entry name" value="GNAT"/>
    <property type="match status" value="1"/>
</dbReference>
<evidence type="ECO:0000313" key="6">
    <source>
        <dbReference type="Proteomes" id="UP000824205"/>
    </source>
</evidence>
<gene>
    <name evidence="5" type="ORF">IAA48_07825</name>
</gene>
<dbReference type="Proteomes" id="UP000824205">
    <property type="component" value="Unassembled WGS sequence"/>
</dbReference>
<dbReference type="Pfam" id="PF13302">
    <property type="entry name" value="Acetyltransf_3"/>
    <property type="match status" value="1"/>
</dbReference>
<evidence type="ECO:0000256" key="3">
    <source>
        <dbReference type="ARBA" id="ARBA00038502"/>
    </source>
</evidence>
<name>A0A9D1RF07_9FIRM</name>